<dbReference type="eggNOG" id="COG0463">
    <property type="taxonomic scope" value="Bacteria"/>
</dbReference>
<name>A0LQP9_SYNFM</name>
<dbReference type="GO" id="GO:0016740">
    <property type="term" value="F:transferase activity"/>
    <property type="evidence" value="ECO:0007669"/>
    <property type="project" value="UniProtKB-KW"/>
</dbReference>
<gene>
    <name evidence="2" type="ordered locus">Sfum_4086</name>
</gene>
<evidence type="ECO:0000313" key="2">
    <source>
        <dbReference type="EMBL" id="ABK19751.1"/>
    </source>
</evidence>
<dbReference type="EMBL" id="CP000478">
    <property type="protein sequence ID" value="ABK19751.1"/>
    <property type="molecule type" value="Genomic_DNA"/>
</dbReference>
<proteinExistence type="predicted"/>
<reference evidence="2 3" key="1">
    <citation type="submission" date="2006-10" db="EMBL/GenBank/DDBJ databases">
        <title>Complete sequence of Syntrophobacter fumaroxidans MPOB.</title>
        <authorList>
            <consortium name="US DOE Joint Genome Institute"/>
            <person name="Copeland A."/>
            <person name="Lucas S."/>
            <person name="Lapidus A."/>
            <person name="Barry K."/>
            <person name="Detter J.C."/>
            <person name="Glavina del Rio T."/>
            <person name="Hammon N."/>
            <person name="Israni S."/>
            <person name="Pitluck S."/>
            <person name="Goltsman E.G."/>
            <person name="Martinez M."/>
            <person name="Schmutz J."/>
            <person name="Larimer F."/>
            <person name="Land M."/>
            <person name="Hauser L."/>
            <person name="Kyrpides N."/>
            <person name="Kim E."/>
            <person name="Boone D.R."/>
            <person name="Brockman F."/>
            <person name="Culley D."/>
            <person name="Ferry J."/>
            <person name="Gunsalus R."/>
            <person name="McInerney M.J."/>
            <person name="Morrison M."/>
            <person name="Plugge C."/>
            <person name="Rohlin L."/>
            <person name="Scholten J."/>
            <person name="Sieber J."/>
            <person name="Stams A.J.M."/>
            <person name="Worm P."/>
            <person name="Henstra A.M."/>
            <person name="Richardson P."/>
        </authorList>
    </citation>
    <scope>NUCLEOTIDE SEQUENCE [LARGE SCALE GENOMIC DNA]</scope>
    <source>
        <strain evidence="3">DSM 10017 / MPOB</strain>
    </source>
</reference>
<dbReference type="PANTHER" id="PTHR48090">
    <property type="entry name" value="UNDECAPRENYL-PHOSPHATE 4-DEOXY-4-FORMAMIDO-L-ARABINOSE TRANSFERASE-RELATED"/>
    <property type="match status" value="1"/>
</dbReference>
<feature type="domain" description="Glycosyltransferase 2-like" evidence="1">
    <location>
        <begin position="7"/>
        <end position="138"/>
    </location>
</feature>
<dbReference type="AlphaFoldDB" id="A0LQP9"/>
<protein>
    <submittedName>
        <fullName evidence="2">Glycosyl transferase, family 2</fullName>
    </submittedName>
</protein>
<evidence type="ECO:0000259" key="1">
    <source>
        <dbReference type="Pfam" id="PF00535"/>
    </source>
</evidence>
<dbReference type="SUPFAM" id="SSF53448">
    <property type="entry name" value="Nucleotide-diphospho-sugar transferases"/>
    <property type="match status" value="1"/>
</dbReference>
<organism evidence="2 3">
    <name type="scientific">Syntrophobacter fumaroxidans (strain DSM 10017 / MPOB)</name>
    <dbReference type="NCBI Taxonomy" id="335543"/>
    <lineage>
        <taxon>Bacteria</taxon>
        <taxon>Pseudomonadati</taxon>
        <taxon>Thermodesulfobacteriota</taxon>
        <taxon>Syntrophobacteria</taxon>
        <taxon>Syntrophobacterales</taxon>
        <taxon>Syntrophobacteraceae</taxon>
        <taxon>Syntrophobacter</taxon>
    </lineage>
</organism>
<dbReference type="CDD" id="cd04179">
    <property type="entry name" value="DPM_DPG-synthase_like"/>
    <property type="match status" value="1"/>
</dbReference>
<accession>A0LQP9</accession>
<dbReference type="InterPro" id="IPR050256">
    <property type="entry name" value="Glycosyltransferase_2"/>
</dbReference>
<keyword evidence="2" id="KW-0808">Transferase</keyword>
<keyword evidence="3" id="KW-1185">Reference proteome</keyword>
<dbReference type="KEGG" id="sfu:Sfum_4086"/>
<dbReference type="InParanoid" id="A0LQP9"/>
<dbReference type="InterPro" id="IPR001173">
    <property type="entry name" value="Glyco_trans_2-like"/>
</dbReference>
<dbReference type="Pfam" id="PF00535">
    <property type="entry name" value="Glycos_transf_2"/>
    <property type="match status" value="1"/>
</dbReference>
<dbReference type="HOGENOM" id="CLU_033536_9_0_7"/>
<dbReference type="CAZy" id="GT2">
    <property type="family name" value="Glycosyltransferase Family 2"/>
</dbReference>
<dbReference type="RefSeq" id="WP_011700864.1">
    <property type="nucleotide sequence ID" value="NC_008554.1"/>
</dbReference>
<dbReference type="Proteomes" id="UP000001784">
    <property type="component" value="Chromosome"/>
</dbReference>
<dbReference type="InterPro" id="IPR029044">
    <property type="entry name" value="Nucleotide-diphossugar_trans"/>
</dbReference>
<dbReference type="Gene3D" id="3.90.550.10">
    <property type="entry name" value="Spore Coat Polysaccharide Biosynthesis Protein SpsA, Chain A"/>
    <property type="match status" value="1"/>
</dbReference>
<dbReference type="STRING" id="335543.Sfum_4086"/>
<dbReference type="PANTHER" id="PTHR48090:SF7">
    <property type="entry name" value="RFBJ PROTEIN"/>
    <property type="match status" value="1"/>
</dbReference>
<sequence length="235" mass="26868" precursor="true">MTTYDFTVLIPVYNEEECLVPNVAKLLRFFRDRALRGEIILGSNGSTDATVFLGNLLGQAKPLPIRFFHLERRGTVGVVYRKALDLAASPFLISLDMDLSVDLEFVPRALDLLRQHDLVVGSKRSGSQRRSAWRRLGSHLFILCAQLLLNLPYDDYSLGAKAYRIDKVRPLAENISEDTNYVLEILCASRRAGLSTVVLPVACRDYRRSRFNLLKEAVVRFSHLFGTWFRVMFRR</sequence>
<evidence type="ECO:0000313" key="3">
    <source>
        <dbReference type="Proteomes" id="UP000001784"/>
    </source>
</evidence>